<dbReference type="InterPro" id="IPR014352">
    <property type="entry name" value="FERM/acyl-CoA-bd_prot_sf"/>
</dbReference>
<dbReference type="PANTHER" id="PTHR23310">
    <property type="entry name" value="ACYL-COA-BINDING PROTEIN, ACBP"/>
    <property type="match status" value="1"/>
</dbReference>
<evidence type="ECO:0000313" key="5">
    <source>
        <dbReference type="Proteomes" id="UP000053676"/>
    </source>
</evidence>
<dbReference type="GO" id="GO:0000062">
    <property type="term" value="F:fatty-acyl-CoA binding"/>
    <property type="evidence" value="ECO:0007669"/>
    <property type="project" value="InterPro"/>
</dbReference>
<dbReference type="Proteomes" id="UP000053676">
    <property type="component" value="Unassembled WGS sequence"/>
</dbReference>
<dbReference type="InterPro" id="IPR035984">
    <property type="entry name" value="Acyl-CoA-binding_sf"/>
</dbReference>
<dbReference type="KEGG" id="nai:NECAME_05998"/>
<evidence type="ECO:0000256" key="1">
    <source>
        <dbReference type="ARBA" id="ARBA00023121"/>
    </source>
</evidence>
<dbReference type="PROSITE" id="PS00880">
    <property type="entry name" value="ACB_1"/>
    <property type="match status" value="1"/>
</dbReference>
<reference evidence="5" key="1">
    <citation type="journal article" date="2014" name="Nat. Genet.">
        <title>Genome of the human hookworm Necator americanus.</title>
        <authorList>
            <person name="Tang Y.T."/>
            <person name="Gao X."/>
            <person name="Rosa B.A."/>
            <person name="Abubucker S."/>
            <person name="Hallsworth-Pepin K."/>
            <person name="Martin J."/>
            <person name="Tyagi R."/>
            <person name="Heizer E."/>
            <person name="Zhang X."/>
            <person name="Bhonagiri-Palsikar V."/>
            <person name="Minx P."/>
            <person name="Warren W.C."/>
            <person name="Wang Q."/>
            <person name="Zhan B."/>
            <person name="Hotez P.J."/>
            <person name="Sternberg P.W."/>
            <person name="Dougall A."/>
            <person name="Gaze S.T."/>
            <person name="Mulvenna J."/>
            <person name="Sotillo J."/>
            <person name="Ranganathan S."/>
            <person name="Rabelo E.M."/>
            <person name="Wilson R.K."/>
            <person name="Felgner P.L."/>
            <person name="Bethony J."/>
            <person name="Hawdon J.M."/>
            <person name="Gasser R.B."/>
            <person name="Loukas A."/>
            <person name="Mitreva M."/>
        </authorList>
    </citation>
    <scope>NUCLEOTIDE SEQUENCE [LARGE SCALE GENOMIC DNA]</scope>
</reference>
<gene>
    <name evidence="4" type="ORF">NECAME_05998</name>
</gene>
<dbReference type="Pfam" id="PF00887">
    <property type="entry name" value="ACBP"/>
    <property type="match status" value="1"/>
</dbReference>
<keyword evidence="5" id="KW-1185">Reference proteome</keyword>
<sequence length="308" mass="35220">MEETPSDSGRHEEPDPNTNEKFLAAVEIVSCMPKDGPVTTTTDEKLVFYALYKQATVGPCNTPEPAFWNVVEKFKWLVEIVNAWNDLGEMNSNVARASYVNKLLKKIASVNKSYDAEVLLKDWMHGELYEKLLPKFAIIGLRPSVRISSKKSEKSMEENDYVPKQYPEAIDEEEHSDTRSHSSSPFGNAISDADYVDCDEDGRISKSSNHSVKSYHEVEPRYSRNRSDSVFTRYTHQIEDELKLISQQILNLSNAAEHRHSSLKSIFKKATFYMFMPNGISWKTVLILLVWPFIANMLVKKIRNMIGI</sequence>
<dbReference type="Gene3D" id="1.20.80.10">
    <property type="match status" value="1"/>
</dbReference>
<organism evidence="4 5">
    <name type="scientific">Necator americanus</name>
    <name type="common">Human hookworm</name>
    <dbReference type="NCBI Taxonomy" id="51031"/>
    <lineage>
        <taxon>Eukaryota</taxon>
        <taxon>Metazoa</taxon>
        <taxon>Ecdysozoa</taxon>
        <taxon>Nematoda</taxon>
        <taxon>Chromadorea</taxon>
        <taxon>Rhabditida</taxon>
        <taxon>Rhabditina</taxon>
        <taxon>Rhabditomorpha</taxon>
        <taxon>Strongyloidea</taxon>
        <taxon>Ancylostomatidae</taxon>
        <taxon>Bunostominae</taxon>
        <taxon>Necator</taxon>
    </lineage>
</organism>
<dbReference type="InterPro" id="IPR000582">
    <property type="entry name" value="Acyl-CoA-binding_protein"/>
</dbReference>
<name>W2TX38_NECAM</name>
<dbReference type="AlphaFoldDB" id="W2TX38"/>
<keyword evidence="2" id="KW-1133">Transmembrane helix</keyword>
<keyword evidence="2" id="KW-0472">Membrane</keyword>
<protein>
    <submittedName>
        <fullName evidence="4">Acyl CoA binding protein</fullName>
    </submittedName>
</protein>
<dbReference type="SUPFAM" id="SSF47027">
    <property type="entry name" value="Acyl-CoA binding protein"/>
    <property type="match status" value="1"/>
</dbReference>
<feature type="domain" description="ACB" evidence="3">
    <location>
        <begin position="18"/>
        <end position="112"/>
    </location>
</feature>
<dbReference type="PANTHER" id="PTHR23310:SF127">
    <property type="entry name" value="ACB DOMAIN-CONTAINING PROTEIN"/>
    <property type="match status" value="1"/>
</dbReference>
<dbReference type="PROSITE" id="PS51228">
    <property type="entry name" value="ACB_2"/>
    <property type="match status" value="1"/>
</dbReference>
<dbReference type="EMBL" id="KI657565">
    <property type="protein sequence ID" value="ETN86383.1"/>
    <property type="molecule type" value="Genomic_DNA"/>
</dbReference>
<dbReference type="STRING" id="51031.W2TX38"/>
<evidence type="ECO:0000259" key="3">
    <source>
        <dbReference type="PROSITE" id="PS51228"/>
    </source>
</evidence>
<dbReference type="GO" id="GO:0005737">
    <property type="term" value="C:cytoplasm"/>
    <property type="evidence" value="ECO:0007669"/>
    <property type="project" value="TreeGrafter"/>
</dbReference>
<evidence type="ECO:0000313" key="4">
    <source>
        <dbReference type="EMBL" id="ETN86383.1"/>
    </source>
</evidence>
<accession>W2TX38</accession>
<keyword evidence="2" id="KW-0812">Transmembrane</keyword>
<keyword evidence="1" id="KW-0446">Lipid-binding</keyword>
<dbReference type="OMA" id="VYKWNAW"/>
<dbReference type="OrthoDB" id="71307at2759"/>
<dbReference type="InterPro" id="IPR022408">
    <property type="entry name" value="Acyl-CoA-binding_prot_CS"/>
</dbReference>
<proteinExistence type="predicted"/>
<evidence type="ECO:0000256" key="2">
    <source>
        <dbReference type="SAM" id="Phobius"/>
    </source>
</evidence>
<dbReference type="GO" id="GO:0006631">
    <property type="term" value="P:fatty acid metabolic process"/>
    <property type="evidence" value="ECO:0007669"/>
    <property type="project" value="TreeGrafter"/>
</dbReference>
<feature type="transmembrane region" description="Helical" evidence="2">
    <location>
        <begin position="280"/>
        <end position="299"/>
    </location>
</feature>
<dbReference type="PRINTS" id="PR00689">
    <property type="entry name" value="ACOABINDINGP"/>
</dbReference>